<feature type="region of interest" description="Disordered" evidence="5">
    <location>
        <begin position="935"/>
        <end position="991"/>
    </location>
</feature>
<dbReference type="Proteomes" id="UP000076078">
    <property type="component" value="Unassembled WGS sequence"/>
</dbReference>
<keyword evidence="4" id="KW-1015">Disulfide bond</keyword>
<feature type="compositionally biased region" description="Polar residues" evidence="5">
    <location>
        <begin position="975"/>
        <end position="991"/>
    </location>
</feature>
<comment type="caution">
    <text evidence="7">The sequence shown here is derived from an EMBL/GenBank/DDBJ whole genome shotgun (WGS) entry which is preliminary data.</text>
</comment>
<keyword evidence="2" id="KW-0964">Secreted</keyword>
<sequence length="1187" mass="130483">MTGYSSGLECKIHVHPTAGENKIVTDGTIENPFLTLKSAYEHLMDSKNCSKYIIYMGPGVYTTRNDKNIIFENMDIQIISPGNTTIFPMMAASGLTFINSTFILKSIRFNLAYDGAIRAINSFGTVSNSEFNTNQGNQYGAIYSSNSSIQIKECVFLNNFNPFGSSIYSLYSSIDISRSIFKCSNNQPSDIYCKGGNIVLDAETKRNNIPMSCSDCILMQSGVGNITCDPTPRTNCAQFILPTPPLRQKHTCGNQVCESSESCLNCPQDCLHCKVKGVMKNQVYLENPFLPNSNVQPYFSEKLNGSNVNFESSPMLQTLYGKAIGYFKVADEKKYSLKIYGKHIGARVKINGGIVYDSLFHSQVNKHNFEVYLYETSNMITIEYLSNTPSIYSFLKVSIKNSQGIYVPLDIFYHSEGCGSPRCYSETFSPISEDSTPSGNGICEPGEDNYQDCYSLLVSQECTSIVKTSPASQSYTSNDTLGQLANNQYLYHLPGLSHLQHGLDVTTGKEKPSLLFDFNYCSDSDIGTIQDTYRGLVYTIPSNLVHASLKPECNYNLATYEYSSALDMADSLTIKAGFKVSGEAGIDLEVAELLVKVSFSADVKVTMASEMESVDTGAIYVTEVSCTSSVVSLEQNNIKFHPDFLYDISNAKDTNDMMIIFETYGTVYYKSAVLGGSLSQVTAVTSNYIAQSDTLDVEANLKATFFGKADLGFVGGASIDADLAIGGTYTKENRNEFKQTSNTSSIYVSGGKSGSMGPSFVYSTDQVGEWAQTVDLIPVPVNYELDRIYNILPDSISSATKSLWIQTELEYYGLFPYTGINLENLSYYSILFSYITEVALMPANQYLSFFNISVTMIGEDAQGNPLTHTAHIQPYQQGNDVQLCTFIAPYFSEINSANLMVTGWYTPTNIAQSAIFNWKNNTVSLFLYPHDTSGTSGPSSTSGALTEGPSSTSGAALGSFNNGGQTSGGSSVTGYTPNSIQEDSTSTTGSSVPVNGVSASFSSVPTLPSTVLVQPANQIDSVVLNYKLVTVYNIDQILINVKLNGASASMVYYITCNYYRYQTIGNFYIDGVAYGIYVCQSVIPKNKLYLGPIRNVQLSISSPTFNYLQNEIYLMDMFMYQDQSVNSAFNAYEFYIPNLEQNFEQVNWNIPGGLSGVNITNDPLQFNMVYPRDPSSFVTRLSMLQVE</sequence>
<keyword evidence="8" id="KW-1185">Reference proteome</keyword>
<evidence type="ECO:0000313" key="7">
    <source>
        <dbReference type="EMBL" id="KYQ89928.1"/>
    </source>
</evidence>
<comment type="subcellular location">
    <subcellularLocation>
        <location evidence="1">Secreted</location>
    </subcellularLocation>
</comment>
<reference evidence="7 8" key="1">
    <citation type="submission" date="2015-12" db="EMBL/GenBank/DDBJ databases">
        <title>Dictyostelia acquired genes for synthesis and detection of signals that induce cell-type specialization by lateral gene transfer from prokaryotes.</title>
        <authorList>
            <person name="Gloeckner G."/>
            <person name="Schaap P."/>
        </authorList>
    </citation>
    <scope>NUCLEOTIDE SEQUENCE [LARGE SCALE GENOMIC DNA]</scope>
    <source>
        <strain evidence="7 8">TK</strain>
    </source>
</reference>
<evidence type="ECO:0000256" key="3">
    <source>
        <dbReference type="ARBA" id="ARBA00022852"/>
    </source>
</evidence>
<dbReference type="PROSITE" id="PS51412">
    <property type="entry name" value="MACPF_2"/>
    <property type="match status" value="1"/>
</dbReference>
<evidence type="ECO:0000313" key="8">
    <source>
        <dbReference type="Proteomes" id="UP000076078"/>
    </source>
</evidence>
<dbReference type="EMBL" id="LODT01000037">
    <property type="protein sequence ID" value="KYQ89928.1"/>
    <property type="molecule type" value="Genomic_DNA"/>
</dbReference>
<dbReference type="GO" id="GO:0031640">
    <property type="term" value="P:killing of cells of another organism"/>
    <property type="evidence" value="ECO:0007669"/>
    <property type="project" value="UniProtKB-KW"/>
</dbReference>
<accession>A0A151Z7L8</accession>
<dbReference type="Pfam" id="PF01823">
    <property type="entry name" value="MACPF"/>
    <property type="match status" value="1"/>
</dbReference>
<proteinExistence type="predicted"/>
<feature type="compositionally biased region" description="Low complexity" evidence="5">
    <location>
        <begin position="958"/>
        <end position="974"/>
    </location>
</feature>
<dbReference type="PANTHER" id="PTHR45742">
    <property type="entry name" value="COMPLEMENT COMPONENT C6"/>
    <property type="match status" value="1"/>
</dbReference>
<feature type="domain" description="MACPF" evidence="6">
    <location>
        <begin position="482"/>
        <end position="822"/>
    </location>
</feature>
<dbReference type="InterPro" id="IPR011050">
    <property type="entry name" value="Pectin_lyase_fold/virulence"/>
</dbReference>
<evidence type="ECO:0000256" key="2">
    <source>
        <dbReference type="ARBA" id="ARBA00022525"/>
    </source>
</evidence>
<dbReference type="PANTHER" id="PTHR45742:SF8">
    <property type="entry name" value="FLOCCULATION PROTEIN FLO11"/>
    <property type="match status" value="1"/>
</dbReference>
<dbReference type="AlphaFoldDB" id="A0A151Z7L8"/>
<dbReference type="GO" id="GO:0005576">
    <property type="term" value="C:extracellular region"/>
    <property type="evidence" value="ECO:0007669"/>
    <property type="project" value="UniProtKB-SubCell"/>
</dbReference>
<dbReference type="SUPFAM" id="SSF51126">
    <property type="entry name" value="Pectin lyase-like"/>
    <property type="match status" value="1"/>
</dbReference>
<evidence type="ECO:0000256" key="1">
    <source>
        <dbReference type="ARBA" id="ARBA00004613"/>
    </source>
</evidence>
<dbReference type="InParanoid" id="A0A151Z7L8"/>
<evidence type="ECO:0000259" key="6">
    <source>
        <dbReference type="PROSITE" id="PS51412"/>
    </source>
</evidence>
<dbReference type="InterPro" id="IPR020864">
    <property type="entry name" value="MACPF"/>
</dbReference>
<gene>
    <name evidence="7" type="ORF">DLAC_08498</name>
</gene>
<organism evidence="7 8">
    <name type="scientific">Tieghemostelium lacteum</name>
    <name type="common">Slime mold</name>
    <name type="synonym">Dictyostelium lacteum</name>
    <dbReference type="NCBI Taxonomy" id="361077"/>
    <lineage>
        <taxon>Eukaryota</taxon>
        <taxon>Amoebozoa</taxon>
        <taxon>Evosea</taxon>
        <taxon>Eumycetozoa</taxon>
        <taxon>Dictyostelia</taxon>
        <taxon>Dictyosteliales</taxon>
        <taxon>Raperosteliaceae</taxon>
        <taxon>Tieghemostelium</taxon>
    </lineage>
</organism>
<keyword evidence="3" id="KW-0204">Cytolysis</keyword>
<evidence type="ECO:0000256" key="4">
    <source>
        <dbReference type="ARBA" id="ARBA00023157"/>
    </source>
</evidence>
<name>A0A151Z7L8_TIELA</name>
<protein>
    <recommendedName>
        <fullName evidence="6">MACPF domain-containing protein</fullName>
    </recommendedName>
</protein>
<evidence type="ECO:0000256" key="5">
    <source>
        <dbReference type="SAM" id="MobiDB-lite"/>
    </source>
</evidence>
<dbReference type="OrthoDB" id="21110at2759"/>